<dbReference type="InterPro" id="IPR002035">
    <property type="entry name" value="VWF_A"/>
</dbReference>
<dbReference type="OrthoDB" id="6044829at2759"/>
<evidence type="ECO:0000256" key="1">
    <source>
        <dbReference type="ARBA" id="ARBA00023157"/>
    </source>
</evidence>
<dbReference type="InterPro" id="IPR000742">
    <property type="entry name" value="EGF"/>
</dbReference>
<feature type="domain" description="Chitin-binding type-2" evidence="5">
    <location>
        <begin position="123"/>
        <end position="181"/>
    </location>
</feature>
<comment type="caution">
    <text evidence="6">The sequence shown here is derived from an EMBL/GenBank/DDBJ whole genome shotgun (WGS) entry which is preliminary data.</text>
</comment>
<feature type="domain" description="EGF-like" evidence="3">
    <location>
        <begin position="13"/>
        <end position="46"/>
    </location>
</feature>
<dbReference type="PANTHER" id="PTHR24020:SF20">
    <property type="entry name" value="PH DOMAIN-CONTAINING PROTEIN"/>
    <property type="match status" value="1"/>
</dbReference>
<gene>
    <name evidence="6" type="ORF">MGAL_10B091838</name>
</gene>
<dbReference type="GO" id="GO:0008061">
    <property type="term" value="F:chitin binding"/>
    <property type="evidence" value="ECO:0007669"/>
    <property type="project" value="InterPro"/>
</dbReference>
<organism evidence="6 7">
    <name type="scientific">Mytilus galloprovincialis</name>
    <name type="common">Mediterranean mussel</name>
    <dbReference type="NCBI Taxonomy" id="29158"/>
    <lineage>
        <taxon>Eukaryota</taxon>
        <taxon>Metazoa</taxon>
        <taxon>Spiralia</taxon>
        <taxon>Lophotrochozoa</taxon>
        <taxon>Mollusca</taxon>
        <taxon>Bivalvia</taxon>
        <taxon>Autobranchia</taxon>
        <taxon>Pteriomorphia</taxon>
        <taxon>Mytilida</taxon>
        <taxon>Mytiloidea</taxon>
        <taxon>Mytilidae</taxon>
        <taxon>Mytilinae</taxon>
        <taxon>Mytilus</taxon>
    </lineage>
</organism>
<dbReference type="PROSITE" id="PS01186">
    <property type="entry name" value="EGF_2"/>
    <property type="match status" value="1"/>
</dbReference>
<dbReference type="Pfam" id="PF01607">
    <property type="entry name" value="CBM_14"/>
    <property type="match status" value="2"/>
</dbReference>
<name>A0A8B6HHY8_MYTGA</name>
<feature type="domain" description="EGF-like" evidence="3">
    <location>
        <begin position="188"/>
        <end position="224"/>
    </location>
</feature>
<dbReference type="Pfam" id="PF00092">
    <property type="entry name" value="VWA"/>
    <property type="match status" value="1"/>
</dbReference>
<reference evidence="6" key="1">
    <citation type="submission" date="2018-11" db="EMBL/GenBank/DDBJ databases">
        <authorList>
            <person name="Alioto T."/>
            <person name="Alioto T."/>
        </authorList>
    </citation>
    <scope>NUCLEOTIDE SEQUENCE</scope>
</reference>
<feature type="domain" description="Chitin-binding type-2" evidence="5">
    <location>
        <begin position="51"/>
        <end position="111"/>
    </location>
</feature>
<dbReference type="SMART" id="SM00494">
    <property type="entry name" value="ChtBD2"/>
    <property type="match status" value="2"/>
</dbReference>
<comment type="caution">
    <text evidence="2">Lacks conserved residue(s) required for the propagation of feature annotation.</text>
</comment>
<feature type="disulfide bond" evidence="2">
    <location>
        <begin position="214"/>
        <end position="223"/>
    </location>
</feature>
<dbReference type="SUPFAM" id="SSF57625">
    <property type="entry name" value="Invertebrate chitin-binding proteins"/>
    <property type="match status" value="2"/>
</dbReference>
<keyword evidence="2" id="KW-0245">EGF-like domain</keyword>
<dbReference type="InterPro" id="IPR013111">
    <property type="entry name" value="EGF_extracell"/>
</dbReference>
<dbReference type="PANTHER" id="PTHR24020">
    <property type="entry name" value="COLLAGEN ALPHA"/>
    <property type="match status" value="1"/>
</dbReference>
<feature type="domain" description="VWFA" evidence="4">
    <location>
        <begin position="268"/>
        <end position="452"/>
    </location>
</feature>
<dbReference type="PROSITE" id="PS50234">
    <property type="entry name" value="VWFA"/>
    <property type="match status" value="1"/>
</dbReference>
<evidence type="ECO:0000259" key="5">
    <source>
        <dbReference type="PROSITE" id="PS50940"/>
    </source>
</evidence>
<proteinExistence type="predicted"/>
<dbReference type="GO" id="GO:0005576">
    <property type="term" value="C:extracellular region"/>
    <property type="evidence" value="ECO:0007669"/>
    <property type="project" value="InterPro"/>
</dbReference>
<evidence type="ECO:0000313" key="6">
    <source>
        <dbReference type="EMBL" id="VDI79342.1"/>
    </source>
</evidence>
<accession>A0A8B6HHY8</accession>
<dbReference type="PRINTS" id="PR00453">
    <property type="entry name" value="VWFADOMAIN"/>
</dbReference>
<dbReference type="SMART" id="SM00327">
    <property type="entry name" value="VWA"/>
    <property type="match status" value="1"/>
</dbReference>
<evidence type="ECO:0000256" key="2">
    <source>
        <dbReference type="PROSITE-ProRule" id="PRU00076"/>
    </source>
</evidence>
<sequence>MYKTQNHFFICLTENVCDLVSCSNHGNCTTSGDCVCDKNWSGKDCSKEVNEDFCIGKASGHYAHPTDCTAYYVCHADTERTALLYCGPGTLWSQSLKVCADPAITKVECFEGVGNYSNGNTTQSVCSTIQNGHLPNPEDCSSFIQCANGVAHIMPCPLGLHWNPNILNCDFPENVEPRCSTLQGSQATENPCDIDTCNGNGICVVVNGAAVCNCFQGWLTDNCSEHVCDNATVCSERGKCNRTTGECQCEIPWAGANCEVCNASKAVDVAFILDETGSISDAQFQQTKQAIFDTINILTVGKDDVQVAMVTFNAKQRLHFRFDVFDNSQDLIAKIATIVKPASGSTKIHGAVDFTRVNILEHQSNRPNVRDVIILLTDGKSTVGGSPATRKLKDITSAKKIKDDLNAVFISVGIGGEIDRDTLKAMASLPEYYLETDFDKLGLDLKSIIDKVVNCKQD</sequence>
<dbReference type="PROSITE" id="PS50940">
    <property type="entry name" value="CHIT_BIND_II"/>
    <property type="match status" value="2"/>
</dbReference>
<dbReference type="InterPro" id="IPR036508">
    <property type="entry name" value="Chitin-bd_dom_sf"/>
</dbReference>
<dbReference type="Proteomes" id="UP000596742">
    <property type="component" value="Unassembled WGS sequence"/>
</dbReference>
<dbReference type="CDD" id="cd01450">
    <property type="entry name" value="vWFA_subfamily_ECM"/>
    <property type="match status" value="1"/>
</dbReference>
<dbReference type="SUPFAM" id="SSF53300">
    <property type="entry name" value="vWA-like"/>
    <property type="match status" value="1"/>
</dbReference>
<dbReference type="Pfam" id="PF07974">
    <property type="entry name" value="EGF_2"/>
    <property type="match status" value="1"/>
</dbReference>
<feature type="disulfide bond" evidence="2">
    <location>
        <begin position="36"/>
        <end position="45"/>
    </location>
</feature>
<dbReference type="PROSITE" id="PS50026">
    <property type="entry name" value="EGF_3"/>
    <property type="match status" value="2"/>
</dbReference>
<dbReference type="AlphaFoldDB" id="A0A8B6HHY8"/>
<evidence type="ECO:0000259" key="3">
    <source>
        <dbReference type="PROSITE" id="PS50026"/>
    </source>
</evidence>
<evidence type="ECO:0000259" key="4">
    <source>
        <dbReference type="PROSITE" id="PS50234"/>
    </source>
</evidence>
<dbReference type="Gene3D" id="3.40.50.410">
    <property type="entry name" value="von Willebrand factor, type A domain"/>
    <property type="match status" value="1"/>
</dbReference>
<dbReference type="EMBL" id="UYJE01010061">
    <property type="protein sequence ID" value="VDI79342.1"/>
    <property type="molecule type" value="Genomic_DNA"/>
</dbReference>
<keyword evidence="7" id="KW-1185">Reference proteome</keyword>
<dbReference type="PROSITE" id="PS00022">
    <property type="entry name" value="EGF_1"/>
    <property type="match status" value="2"/>
</dbReference>
<dbReference type="Gene3D" id="2.170.140.10">
    <property type="entry name" value="Chitin binding domain"/>
    <property type="match status" value="2"/>
</dbReference>
<dbReference type="Gene3D" id="2.10.25.10">
    <property type="entry name" value="Laminin"/>
    <property type="match status" value="2"/>
</dbReference>
<dbReference type="InterPro" id="IPR002557">
    <property type="entry name" value="Chitin-bd_dom"/>
</dbReference>
<dbReference type="InterPro" id="IPR050525">
    <property type="entry name" value="ECM_Assembly_Org"/>
</dbReference>
<dbReference type="InterPro" id="IPR036465">
    <property type="entry name" value="vWFA_dom_sf"/>
</dbReference>
<keyword evidence="1 2" id="KW-1015">Disulfide bond</keyword>
<protein>
    <submittedName>
        <fullName evidence="6">Uncharacterized protein</fullName>
    </submittedName>
</protein>
<evidence type="ECO:0000313" key="7">
    <source>
        <dbReference type="Proteomes" id="UP000596742"/>
    </source>
</evidence>
<dbReference type="SMART" id="SM00181">
    <property type="entry name" value="EGF"/>
    <property type="match status" value="3"/>
</dbReference>
<dbReference type="Pfam" id="PF23106">
    <property type="entry name" value="EGF_Teneurin"/>
    <property type="match status" value="1"/>
</dbReference>